<evidence type="ECO:0000313" key="3">
    <source>
        <dbReference type="Proteomes" id="UP001304298"/>
    </source>
</evidence>
<dbReference type="EMBL" id="JAYFSI010000017">
    <property type="protein sequence ID" value="MEA5366725.1"/>
    <property type="molecule type" value="Genomic_DNA"/>
</dbReference>
<protein>
    <submittedName>
        <fullName evidence="2">Uncharacterized protein</fullName>
    </submittedName>
</protein>
<keyword evidence="1" id="KW-0732">Signal</keyword>
<feature type="signal peptide" evidence="1">
    <location>
        <begin position="1"/>
        <end position="22"/>
    </location>
</feature>
<evidence type="ECO:0000256" key="1">
    <source>
        <dbReference type="SAM" id="SignalP"/>
    </source>
</evidence>
<dbReference type="RefSeq" id="WP_323336157.1">
    <property type="nucleotide sequence ID" value="NZ_JAYFSI010000017.1"/>
</dbReference>
<feature type="chain" id="PRO_5046590735" evidence="1">
    <location>
        <begin position="23"/>
        <end position="86"/>
    </location>
</feature>
<comment type="caution">
    <text evidence="2">The sequence shown here is derived from an EMBL/GenBank/DDBJ whole genome shotgun (WGS) entry which is preliminary data.</text>
</comment>
<proteinExistence type="predicted"/>
<gene>
    <name evidence="2" type="ORF">VA596_44840</name>
</gene>
<accession>A0ABU5RLN9</accession>
<name>A0ABU5RLN9_9PSEU</name>
<evidence type="ECO:0000313" key="2">
    <source>
        <dbReference type="EMBL" id="MEA5366725.1"/>
    </source>
</evidence>
<organism evidence="2 3">
    <name type="scientific">Amycolatopsis heterodermiae</name>
    <dbReference type="NCBI Taxonomy" id="3110235"/>
    <lineage>
        <taxon>Bacteria</taxon>
        <taxon>Bacillati</taxon>
        <taxon>Actinomycetota</taxon>
        <taxon>Actinomycetes</taxon>
        <taxon>Pseudonocardiales</taxon>
        <taxon>Pseudonocardiaceae</taxon>
        <taxon>Amycolatopsis</taxon>
    </lineage>
</organism>
<dbReference type="Proteomes" id="UP001304298">
    <property type="component" value="Unassembled WGS sequence"/>
</dbReference>
<reference evidence="2 3" key="1">
    <citation type="submission" date="2023-12" db="EMBL/GenBank/DDBJ databases">
        <title>Amycolatopsis sp. V23-08.</title>
        <authorList>
            <person name="Somphong A."/>
        </authorList>
    </citation>
    <scope>NUCLEOTIDE SEQUENCE [LARGE SCALE GENOMIC DNA]</scope>
    <source>
        <strain evidence="2 3">V23-08</strain>
    </source>
</reference>
<sequence>MAFTCRALRAGAAAAGITLTMATTVTAPAEPATGGAGRVVRSERPTGLIVTKVVFKVRADGVRVAVPVGSSRVFPTVHYTLPGPGL</sequence>
<keyword evidence="3" id="KW-1185">Reference proteome</keyword>